<dbReference type="PROSITE" id="PS51161">
    <property type="entry name" value="ATP_CONE"/>
    <property type="match status" value="1"/>
</dbReference>
<keyword evidence="4 8" id="KW-0067">ATP-binding</keyword>
<protein>
    <recommendedName>
        <fullName evidence="8">Transcriptional repressor NrdR</fullName>
    </recommendedName>
</protein>
<dbReference type="HAMAP" id="MF_00440">
    <property type="entry name" value="NrdR"/>
    <property type="match status" value="1"/>
</dbReference>
<evidence type="ECO:0000256" key="1">
    <source>
        <dbReference type="ARBA" id="ARBA00022491"/>
    </source>
</evidence>
<dbReference type="InterPro" id="IPR055173">
    <property type="entry name" value="NrdR-like_N"/>
</dbReference>
<dbReference type="PANTHER" id="PTHR30455:SF2">
    <property type="entry name" value="TRANSCRIPTIONAL REPRESSOR NRDR"/>
    <property type="match status" value="1"/>
</dbReference>
<comment type="caution">
    <text evidence="10">The sequence shown here is derived from an EMBL/GenBank/DDBJ whole genome shotgun (WGS) entry which is preliminary data.</text>
</comment>
<dbReference type="GO" id="GO:0003677">
    <property type="term" value="F:DNA binding"/>
    <property type="evidence" value="ECO:0007669"/>
    <property type="project" value="UniProtKB-KW"/>
</dbReference>
<evidence type="ECO:0000256" key="3">
    <source>
        <dbReference type="ARBA" id="ARBA00022833"/>
    </source>
</evidence>
<keyword evidence="2 8" id="KW-0547">Nucleotide-binding</keyword>
<accession>A0A0R1UL63</accession>
<name>A0A0R1UL63_9LACO</name>
<dbReference type="Pfam" id="PF03477">
    <property type="entry name" value="ATP-cone"/>
    <property type="match status" value="1"/>
</dbReference>
<dbReference type="STRING" id="417373.GCA_001570685_01337"/>
<dbReference type="AlphaFoldDB" id="A0A0R1UL63"/>
<keyword evidence="1 8" id="KW-0678">Repressor</keyword>
<dbReference type="PANTHER" id="PTHR30455">
    <property type="entry name" value="TRANSCRIPTIONAL REPRESSOR NRDR"/>
    <property type="match status" value="1"/>
</dbReference>
<keyword evidence="3" id="KW-0862">Zinc</keyword>
<dbReference type="GO" id="GO:0045892">
    <property type="term" value="P:negative regulation of DNA-templated transcription"/>
    <property type="evidence" value="ECO:0007669"/>
    <property type="project" value="UniProtKB-UniRule"/>
</dbReference>
<evidence type="ECO:0000256" key="5">
    <source>
        <dbReference type="ARBA" id="ARBA00023015"/>
    </source>
</evidence>
<dbReference type="GO" id="GO:0008270">
    <property type="term" value="F:zinc ion binding"/>
    <property type="evidence" value="ECO:0007669"/>
    <property type="project" value="InterPro"/>
</dbReference>
<evidence type="ECO:0000256" key="4">
    <source>
        <dbReference type="ARBA" id="ARBA00022840"/>
    </source>
</evidence>
<evidence type="ECO:0000256" key="8">
    <source>
        <dbReference type="HAMAP-Rule" id="MF_00440"/>
    </source>
</evidence>
<keyword evidence="6 8" id="KW-0238">DNA-binding</keyword>
<dbReference type="NCBIfam" id="TIGR00244">
    <property type="entry name" value="transcriptional regulator NrdR"/>
    <property type="match status" value="1"/>
</dbReference>
<dbReference type="Pfam" id="PF22811">
    <property type="entry name" value="Zn_ribbon_NrdR"/>
    <property type="match status" value="1"/>
</dbReference>
<keyword evidence="7 8" id="KW-0804">Transcription</keyword>
<dbReference type="PATRIC" id="fig|1423742.4.peg.401"/>
<comment type="function">
    <text evidence="8">Negatively regulates transcription of bacterial ribonucleotide reductase nrd genes and operons by binding to NrdR-boxes.</text>
</comment>
<evidence type="ECO:0000256" key="6">
    <source>
        <dbReference type="ARBA" id="ARBA00023125"/>
    </source>
</evidence>
<keyword evidence="11" id="KW-1185">Reference proteome</keyword>
<evidence type="ECO:0000313" key="10">
    <source>
        <dbReference type="EMBL" id="KRL92234.1"/>
    </source>
</evidence>
<sequence>MVDSRPTDDRLSIRRRRECPFCGFRFTTFERYEETPLLVVKKNGSRESFDRQKLLNGLVRSVEKRPVGMQELTEIVTRVESKVRRLGETEVTTQAIGEFVMDELKQVDKIAYIRFASVYREFADVEAFQKAIDSMEKK</sequence>
<gene>
    <name evidence="8" type="primary">nrdR</name>
    <name evidence="10" type="ORF">FC21_GL000384</name>
</gene>
<reference evidence="10 11" key="1">
    <citation type="journal article" date="2015" name="Genome Announc.">
        <title>Expanding the biotechnology potential of lactobacilli through comparative genomics of 213 strains and associated genera.</title>
        <authorList>
            <person name="Sun Z."/>
            <person name="Harris H.M."/>
            <person name="McCann A."/>
            <person name="Guo C."/>
            <person name="Argimon S."/>
            <person name="Zhang W."/>
            <person name="Yang X."/>
            <person name="Jeffery I.B."/>
            <person name="Cooney J.C."/>
            <person name="Kagawa T.F."/>
            <person name="Liu W."/>
            <person name="Song Y."/>
            <person name="Salvetti E."/>
            <person name="Wrobel A."/>
            <person name="Rasinkangas P."/>
            <person name="Parkhill J."/>
            <person name="Rea M.C."/>
            <person name="O'Sullivan O."/>
            <person name="Ritari J."/>
            <person name="Douillard F.P."/>
            <person name="Paul Ross R."/>
            <person name="Yang R."/>
            <person name="Briner A.E."/>
            <person name="Felis G.E."/>
            <person name="de Vos W.M."/>
            <person name="Barrangou R."/>
            <person name="Klaenhammer T.R."/>
            <person name="Caufield P.W."/>
            <person name="Cui Y."/>
            <person name="Zhang H."/>
            <person name="O'Toole P.W."/>
        </authorList>
    </citation>
    <scope>NUCLEOTIDE SEQUENCE [LARGE SCALE GENOMIC DNA]</scope>
    <source>
        <strain evidence="10 11">DSM 18793</strain>
    </source>
</reference>
<feature type="domain" description="ATP-cone" evidence="9">
    <location>
        <begin position="37"/>
        <end position="127"/>
    </location>
</feature>
<organism evidence="10 11">
    <name type="scientific">Limosilactobacillus equigenerosi DSM 18793 = JCM 14505</name>
    <dbReference type="NCBI Taxonomy" id="1423742"/>
    <lineage>
        <taxon>Bacteria</taxon>
        <taxon>Bacillati</taxon>
        <taxon>Bacillota</taxon>
        <taxon>Bacilli</taxon>
        <taxon>Lactobacillales</taxon>
        <taxon>Lactobacillaceae</taxon>
        <taxon>Limosilactobacillus</taxon>
    </lineage>
</organism>
<keyword evidence="5 8" id="KW-0805">Transcription regulation</keyword>
<proteinExistence type="inferred from homology"/>
<dbReference type="EMBL" id="AZGC01000058">
    <property type="protein sequence ID" value="KRL92234.1"/>
    <property type="molecule type" value="Genomic_DNA"/>
</dbReference>
<comment type="similarity">
    <text evidence="8">Belongs to the NrdR family.</text>
</comment>
<dbReference type="Proteomes" id="UP000051084">
    <property type="component" value="Unassembled WGS sequence"/>
</dbReference>
<dbReference type="InterPro" id="IPR003796">
    <property type="entry name" value="RNR_NrdR-like"/>
</dbReference>
<comment type="caution">
    <text evidence="8">Lacks conserved residue(s) required for the propagation of feature annotation.</text>
</comment>
<evidence type="ECO:0000256" key="7">
    <source>
        <dbReference type="ARBA" id="ARBA00023163"/>
    </source>
</evidence>
<evidence type="ECO:0000259" key="9">
    <source>
        <dbReference type="PROSITE" id="PS51161"/>
    </source>
</evidence>
<dbReference type="InterPro" id="IPR005144">
    <property type="entry name" value="ATP-cone_dom"/>
</dbReference>
<dbReference type="GO" id="GO:0005524">
    <property type="term" value="F:ATP binding"/>
    <property type="evidence" value="ECO:0007669"/>
    <property type="project" value="UniProtKB-UniRule"/>
</dbReference>
<evidence type="ECO:0000256" key="2">
    <source>
        <dbReference type="ARBA" id="ARBA00022741"/>
    </source>
</evidence>
<evidence type="ECO:0000313" key="11">
    <source>
        <dbReference type="Proteomes" id="UP000051084"/>
    </source>
</evidence>